<proteinExistence type="inferred from homology"/>
<organism evidence="3 4">
    <name type="scientific">Pseudobacteroides cellulosolvens ATCC 35603 = DSM 2933</name>
    <dbReference type="NCBI Taxonomy" id="398512"/>
    <lineage>
        <taxon>Bacteria</taxon>
        <taxon>Bacillati</taxon>
        <taxon>Bacillota</taxon>
        <taxon>Clostridia</taxon>
        <taxon>Eubacteriales</taxon>
        <taxon>Oscillospiraceae</taxon>
        <taxon>Pseudobacteroides</taxon>
    </lineage>
</organism>
<dbReference type="Pfam" id="PF00132">
    <property type="entry name" value="Hexapep"/>
    <property type="match status" value="1"/>
</dbReference>
<keyword evidence="4" id="KW-1185">Reference proteome</keyword>
<dbReference type="RefSeq" id="WP_276326148.1">
    <property type="nucleotide sequence ID" value="NZ_JQKC01000015.1"/>
</dbReference>
<evidence type="ECO:0000256" key="2">
    <source>
        <dbReference type="ARBA" id="ARBA00022679"/>
    </source>
</evidence>
<evidence type="ECO:0000313" key="3">
    <source>
        <dbReference type="EMBL" id="KNY26373.1"/>
    </source>
</evidence>
<dbReference type="PANTHER" id="PTHR23416:SF23">
    <property type="entry name" value="ACETYLTRANSFERASE C18B11.09C-RELATED"/>
    <property type="match status" value="1"/>
</dbReference>
<sequence length="188" mass="21196">MKQFIKQLIKKLIYRIRGEILTEKYIKNGMIVGKNFKRMIGCDLDYSHCWLIKIGDNVTLAPRVTILAHDASTKMYIGYTKIGLTTIGNNVFIGANSTILPNVRIGDNIIIGANSVVTKDIEDNSVVAGNPAKIICTTSEYIKRSKEMFEQSPKYGSDYTIRNKKINTLMKRQMIVDLDKQIGIGFVE</sequence>
<dbReference type="PATRIC" id="fig|398512.5.peg.1703"/>
<comment type="caution">
    <text evidence="3">The sequence shown here is derived from an EMBL/GenBank/DDBJ whole genome shotgun (WGS) entry which is preliminary data.</text>
</comment>
<gene>
    <name evidence="3" type="ORF">Bccel_1635</name>
</gene>
<dbReference type="SUPFAM" id="SSF51161">
    <property type="entry name" value="Trimeric LpxA-like enzymes"/>
    <property type="match status" value="1"/>
</dbReference>
<dbReference type="GO" id="GO:0008374">
    <property type="term" value="F:O-acyltransferase activity"/>
    <property type="evidence" value="ECO:0007669"/>
    <property type="project" value="TreeGrafter"/>
</dbReference>
<accession>A0A0L6JKY3</accession>
<dbReference type="PANTHER" id="PTHR23416">
    <property type="entry name" value="SIALIC ACID SYNTHASE-RELATED"/>
    <property type="match status" value="1"/>
</dbReference>
<dbReference type="InterPro" id="IPR051159">
    <property type="entry name" value="Hexapeptide_acetyltransf"/>
</dbReference>
<comment type="similarity">
    <text evidence="1">Belongs to the transferase hexapeptide repeat family.</text>
</comment>
<protein>
    <submittedName>
        <fullName evidence="3">Transferase hexapeptide repeat containing protein</fullName>
    </submittedName>
</protein>
<dbReference type="Proteomes" id="UP000036923">
    <property type="component" value="Unassembled WGS sequence"/>
</dbReference>
<dbReference type="InterPro" id="IPR011004">
    <property type="entry name" value="Trimer_LpxA-like_sf"/>
</dbReference>
<dbReference type="InterPro" id="IPR001451">
    <property type="entry name" value="Hexapep"/>
</dbReference>
<dbReference type="Gene3D" id="2.160.10.10">
    <property type="entry name" value="Hexapeptide repeat proteins"/>
    <property type="match status" value="1"/>
</dbReference>
<name>A0A0L6JKY3_9FIRM</name>
<evidence type="ECO:0000256" key="1">
    <source>
        <dbReference type="ARBA" id="ARBA00007274"/>
    </source>
</evidence>
<dbReference type="CDD" id="cd04647">
    <property type="entry name" value="LbH_MAT_like"/>
    <property type="match status" value="1"/>
</dbReference>
<dbReference type="STRING" id="398512.Bccel_1635"/>
<dbReference type="EMBL" id="LGTC01000001">
    <property type="protein sequence ID" value="KNY26373.1"/>
    <property type="molecule type" value="Genomic_DNA"/>
</dbReference>
<dbReference type="eggNOG" id="COG0110">
    <property type="taxonomic scope" value="Bacteria"/>
</dbReference>
<evidence type="ECO:0000313" key="4">
    <source>
        <dbReference type="Proteomes" id="UP000036923"/>
    </source>
</evidence>
<reference evidence="4" key="1">
    <citation type="submission" date="2015-07" db="EMBL/GenBank/DDBJ databases">
        <title>Near-Complete Genome Sequence of the Cellulolytic Bacterium Bacteroides (Pseudobacteroides) cellulosolvens ATCC 35603.</title>
        <authorList>
            <person name="Dassa B."/>
            <person name="Utturkar S.M."/>
            <person name="Klingeman D.M."/>
            <person name="Hurt R.A."/>
            <person name="Keller M."/>
            <person name="Xu J."/>
            <person name="Reddy Y.H.K."/>
            <person name="Borovok I."/>
            <person name="Grinberg I.R."/>
            <person name="Lamed R."/>
            <person name="Zhivin O."/>
            <person name="Bayer E.A."/>
            <person name="Brown S.D."/>
        </authorList>
    </citation>
    <scope>NUCLEOTIDE SEQUENCE [LARGE SCALE GENOMIC DNA]</scope>
    <source>
        <strain evidence="4">DSM 2933</strain>
    </source>
</reference>
<dbReference type="AlphaFoldDB" id="A0A0L6JKY3"/>
<keyword evidence="2 3" id="KW-0808">Transferase</keyword>